<evidence type="ECO:0000256" key="1">
    <source>
        <dbReference type="SAM" id="MobiDB-lite"/>
    </source>
</evidence>
<dbReference type="Proteomes" id="UP000030765">
    <property type="component" value="Unassembled WGS sequence"/>
</dbReference>
<keyword evidence="5" id="KW-1185">Reference proteome</keyword>
<name>A0A084WMN0_ANOSI</name>
<dbReference type="PROSITE" id="PS51257">
    <property type="entry name" value="PROKAR_LIPOPROTEIN"/>
    <property type="match status" value="1"/>
</dbReference>
<proteinExistence type="predicted"/>
<feature type="compositionally biased region" description="Basic and acidic residues" evidence="1">
    <location>
        <begin position="186"/>
        <end position="195"/>
    </location>
</feature>
<keyword evidence="2" id="KW-0732">Signal</keyword>
<reference evidence="3 5" key="1">
    <citation type="journal article" date="2014" name="BMC Genomics">
        <title>Genome sequence of Anopheles sinensis provides insight into genetics basis of mosquito competence for malaria parasites.</title>
        <authorList>
            <person name="Zhou D."/>
            <person name="Zhang D."/>
            <person name="Ding G."/>
            <person name="Shi L."/>
            <person name="Hou Q."/>
            <person name="Ye Y."/>
            <person name="Xu Y."/>
            <person name="Zhou H."/>
            <person name="Xiong C."/>
            <person name="Li S."/>
            <person name="Yu J."/>
            <person name="Hong S."/>
            <person name="Yu X."/>
            <person name="Zou P."/>
            <person name="Chen C."/>
            <person name="Chang X."/>
            <person name="Wang W."/>
            <person name="Lv Y."/>
            <person name="Sun Y."/>
            <person name="Ma L."/>
            <person name="Shen B."/>
            <person name="Zhu C."/>
        </authorList>
    </citation>
    <scope>NUCLEOTIDE SEQUENCE [LARGE SCALE GENOMIC DNA]</scope>
</reference>
<dbReference type="VEuPathDB" id="VectorBase:ASIS001362"/>
<evidence type="ECO:0000256" key="2">
    <source>
        <dbReference type="SAM" id="SignalP"/>
    </source>
</evidence>
<evidence type="ECO:0000313" key="3">
    <source>
        <dbReference type="EMBL" id="KFB51474.1"/>
    </source>
</evidence>
<dbReference type="OrthoDB" id="7737321at2759"/>
<dbReference type="EMBL" id="KE525352">
    <property type="protein sequence ID" value="KFB51474.1"/>
    <property type="molecule type" value="Genomic_DNA"/>
</dbReference>
<evidence type="ECO:0000313" key="4">
    <source>
        <dbReference type="EnsemblMetazoa" id="ASIC019529-PA"/>
    </source>
</evidence>
<evidence type="ECO:0000313" key="5">
    <source>
        <dbReference type="Proteomes" id="UP000030765"/>
    </source>
</evidence>
<dbReference type="AlphaFoldDB" id="A0A084WMN0"/>
<feature type="region of interest" description="Disordered" evidence="1">
    <location>
        <begin position="174"/>
        <end position="195"/>
    </location>
</feature>
<feature type="signal peptide" evidence="2">
    <location>
        <begin position="1"/>
        <end position="23"/>
    </location>
</feature>
<dbReference type="EnsemblMetazoa" id="ASIC019529-RA">
    <property type="protein sequence ID" value="ASIC019529-PA"/>
    <property type="gene ID" value="ASIC019529"/>
</dbReference>
<accession>A0A084WMN0</accession>
<dbReference type="STRING" id="74873.A0A084WMN0"/>
<organism evidence="3">
    <name type="scientific">Anopheles sinensis</name>
    <name type="common">Mosquito</name>
    <dbReference type="NCBI Taxonomy" id="74873"/>
    <lineage>
        <taxon>Eukaryota</taxon>
        <taxon>Metazoa</taxon>
        <taxon>Ecdysozoa</taxon>
        <taxon>Arthropoda</taxon>
        <taxon>Hexapoda</taxon>
        <taxon>Insecta</taxon>
        <taxon>Pterygota</taxon>
        <taxon>Neoptera</taxon>
        <taxon>Endopterygota</taxon>
        <taxon>Diptera</taxon>
        <taxon>Nematocera</taxon>
        <taxon>Culicoidea</taxon>
        <taxon>Culicidae</taxon>
        <taxon>Anophelinae</taxon>
        <taxon>Anopheles</taxon>
    </lineage>
</organism>
<feature type="region of interest" description="Disordered" evidence="1">
    <location>
        <begin position="364"/>
        <end position="404"/>
    </location>
</feature>
<dbReference type="VEuPathDB" id="VectorBase:ASIC019529"/>
<protein>
    <submittedName>
        <fullName evidence="3 4">Uncharacterized protein</fullName>
    </submittedName>
</protein>
<reference evidence="4" key="2">
    <citation type="submission" date="2020-05" db="UniProtKB">
        <authorList>
            <consortium name="EnsemblMetazoa"/>
        </authorList>
    </citation>
    <scope>IDENTIFICATION</scope>
</reference>
<gene>
    <name evidence="3" type="ORF">ZHAS_00019529</name>
</gene>
<feature type="region of interest" description="Disordered" evidence="1">
    <location>
        <begin position="229"/>
        <end position="281"/>
    </location>
</feature>
<dbReference type="EMBL" id="ATLV01024487">
    <property type="status" value="NOT_ANNOTATED_CDS"/>
    <property type="molecule type" value="Genomic_DNA"/>
</dbReference>
<sequence length="404" mass="45875">MKLTVSLATSVALVCLWMSCINANLLPMYGARSGSQENCHTLPPLPYPTVYPAPKSYVARAEKARVGIYPASKCAEKENYSGESSEERYKAVDHYEQVRQCYDSHGRLLPVSICVQLPPEAPLKLSKHLLHQIVNSLMDKPTENESPKYVSGHRKPCEYPRKPCACAKKPMEYSGESKDVYTPPKPHYEPPKKVYEPTPKPCDKVKETYETTMKPYVPKSSCEVHKPVYSSSESYEVPHKPYSPPKRPCHEPKKPYTPPKDNYTPPQEHYPTPAKPYTPPTKAYNHPQDSYPHVPYNTHKEPCSATEPPRYYTTTHVPYTTAAPSYTHPTTHRPTPYHPTATFATYTPRYPSMSYNAPNYPKLNYEPKPGYHEPAPTAPSSYPKPPKKSCGCEESHRPYYNTSY</sequence>
<feature type="chain" id="PRO_5001785225" evidence="2">
    <location>
        <begin position="24"/>
        <end position="404"/>
    </location>
</feature>